<dbReference type="Proteomes" id="UP001144352">
    <property type="component" value="Unassembled WGS sequence"/>
</dbReference>
<keyword evidence="2" id="KW-1185">Reference proteome</keyword>
<evidence type="ECO:0000313" key="2">
    <source>
        <dbReference type="Proteomes" id="UP001144352"/>
    </source>
</evidence>
<dbReference type="EMBL" id="BSDS01000001">
    <property type="protein sequence ID" value="GLI38759.1"/>
    <property type="molecule type" value="Genomic_DNA"/>
</dbReference>
<dbReference type="RefSeq" id="WP_214184978.1">
    <property type="nucleotide sequence ID" value="NZ_BSDS01000001.1"/>
</dbReference>
<comment type="caution">
    <text evidence="1">The sequence shown here is derived from an EMBL/GenBank/DDBJ whole genome shotgun (WGS) entry which is preliminary data.</text>
</comment>
<protein>
    <recommendedName>
        <fullName evidence="3">Tetratricopeptide repeat protein</fullName>
    </recommendedName>
</protein>
<reference evidence="1" key="1">
    <citation type="submission" date="2022-12" db="EMBL/GenBank/DDBJ databases">
        <title>Reference genome sequencing for broad-spectrum identification of bacterial and archaeal isolates by mass spectrometry.</title>
        <authorList>
            <person name="Sekiguchi Y."/>
            <person name="Tourlousse D.M."/>
        </authorList>
    </citation>
    <scope>NUCLEOTIDE SEQUENCE</scope>
    <source>
        <strain evidence="1">H2</strain>
    </source>
</reference>
<name>A0A9W6LDI7_9BACT</name>
<dbReference type="InterPro" id="IPR019734">
    <property type="entry name" value="TPR_rpt"/>
</dbReference>
<dbReference type="SUPFAM" id="SSF48452">
    <property type="entry name" value="TPR-like"/>
    <property type="match status" value="1"/>
</dbReference>
<evidence type="ECO:0000313" key="1">
    <source>
        <dbReference type="EMBL" id="GLI38759.1"/>
    </source>
</evidence>
<organism evidence="1 2">
    <name type="scientific">Geobacter hydrogenophilus</name>
    <dbReference type="NCBI Taxonomy" id="40983"/>
    <lineage>
        <taxon>Bacteria</taxon>
        <taxon>Pseudomonadati</taxon>
        <taxon>Thermodesulfobacteriota</taxon>
        <taxon>Desulfuromonadia</taxon>
        <taxon>Geobacterales</taxon>
        <taxon>Geobacteraceae</taxon>
        <taxon>Geobacter</taxon>
    </lineage>
</organism>
<proteinExistence type="predicted"/>
<sequence>MAGTNIEELVARGIRAANSGKTSLALECFEEAVERRNTPANWSYLAFCLAKERRQFDRAIQLCQEAIRKDPQNAVHYLNLGRVHLLAGRTKDAIHVFRQGLLYEANAHIEAELRKIGLRKPPVVGFLRRDHPINKYLGIFMKKLRLR</sequence>
<dbReference type="Gene3D" id="1.25.40.10">
    <property type="entry name" value="Tetratricopeptide repeat domain"/>
    <property type="match status" value="1"/>
</dbReference>
<evidence type="ECO:0008006" key="3">
    <source>
        <dbReference type="Google" id="ProtNLM"/>
    </source>
</evidence>
<dbReference type="Pfam" id="PF14559">
    <property type="entry name" value="TPR_19"/>
    <property type="match status" value="1"/>
</dbReference>
<gene>
    <name evidence="1" type="ORF">GHYDROH2_22600</name>
</gene>
<accession>A0A9W6LDI7</accession>
<dbReference type="InterPro" id="IPR011990">
    <property type="entry name" value="TPR-like_helical_dom_sf"/>
</dbReference>
<dbReference type="SMART" id="SM00028">
    <property type="entry name" value="TPR"/>
    <property type="match status" value="3"/>
</dbReference>
<dbReference type="AlphaFoldDB" id="A0A9W6LDI7"/>